<keyword evidence="3" id="KW-1185">Reference proteome</keyword>
<keyword evidence="2" id="KW-0067">ATP-binding</keyword>
<reference evidence="3" key="1">
    <citation type="submission" date="2021-01" db="EMBL/GenBank/DDBJ databases">
        <title>Caligus Genome Assembly.</title>
        <authorList>
            <person name="Gallardo-Escarate C."/>
        </authorList>
    </citation>
    <scope>NUCLEOTIDE SEQUENCE [LARGE SCALE GENOMIC DNA]</scope>
</reference>
<evidence type="ECO:0000313" key="2">
    <source>
        <dbReference type="EMBL" id="QQP49956.1"/>
    </source>
</evidence>
<proteinExistence type="predicted"/>
<feature type="domain" description="Helitron helicase-like" evidence="1">
    <location>
        <begin position="1"/>
        <end position="74"/>
    </location>
</feature>
<evidence type="ECO:0000259" key="1">
    <source>
        <dbReference type="Pfam" id="PF14214"/>
    </source>
</evidence>
<dbReference type="PANTHER" id="PTHR45786:SF74">
    <property type="entry name" value="ATP-DEPENDENT DNA HELICASE"/>
    <property type="match status" value="1"/>
</dbReference>
<sequence>MQQNYQDAMAIVAKYGNPDLFLTYTCNPKAQEITENLRDHERYEHRPDLVSIVYHLHLAQLQQDIKDRHVLGVPVA</sequence>
<gene>
    <name evidence="2" type="ORF">FKW44_010791</name>
</gene>
<keyword evidence="2" id="KW-0547">Nucleotide-binding</keyword>
<keyword evidence="2" id="KW-0378">Hydrolase</keyword>
<dbReference type="OrthoDB" id="6375453at2759"/>
<evidence type="ECO:0000313" key="3">
    <source>
        <dbReference type="Proteomes" id="UP000595437"/>
    </source>
</evidence>
<protein>
    <submittedName>
        <fullName evidence="2">ATP-dependent DNA helicase</fullName>
    </submittedName>
</protein>
<dbReference type="Proteomes" id="UP000595437">
    <property type="component" value="Chromosome 7"/>
</dbReference>
<dbReference type="GO" id="GO:0004386">
    <property type="term" value="F:helicase activity"/>
    <property type="evidence" value="ECO:0007669"/>
    <property type="project" value="UniProtKB-KW"/>
</dbReference>
<name>A0A7T8HH77_CALRO</name>
<organism evidence="2 3">
    <name type="scientific">Caligus rogercresseyi</name>
    <name type="common">Sea louse</name>
    <dbReference type="NCBI Taxonomy" id="217165"/>
    <lineage>
        <taxon>Eukaryota</taxon>
        <taxon>Metazoa</taxon>
        <taxon>Ecdysozoa</taxon>
        <taxon>Arthropoda</taxon>
        <taxon>Crustacea</taxon>
        <taxon>Multicrustacea</taxon>
        <taxon>Hexanauplia</taxon>
        <taxon>Copepoda</taxon>
        <taxon>Siphonostomatoida</taxon>
        <taxon>Caligidae</taxon>
        <taxon>Caligus</taxon>
    </lineage>
</organism>
<dbReference type="PANTHER" id="PTHR45786">
    <property type="entry name" value="DNA BINDING PROTEIN-LIKE"/>
    <property type="match status" value="1"/>
</dbReference>
<accession>A0A7T8HH77</accession>
<dbReference type="AlphaFoldDB" id="A0A7T8HH77"/>
<dbReference type="EMBL" id="CP045896">
    <property type="protein sequence ID" value="QQP49956.1"/>
    <property type="molecule type" value="Genomic_DNA"/>
</dbReference>
<dbReference type="Pfam" id="PF14214">
    <property type="entry name" value="Helitron_like_N"/>
    <property type="match status" value="1"/>
</dbReference>
<dbReference type="InterPro" id="IPR025476">
    <property type="entry name" value="Helitron_helicase-like"/>
</dbReference>
<keyword evidence="2" id="KW-0347">Helicase</keyword>